<evidence type="ECO:0000313" key="3">
    <source>
        <dbReference type="Proteomes" id="UP000193685"/>
    </source>
</evidence>
<name>A0A1Y2EXU7_PROLT</name>
<gene>
    <name evidence="2" type="ORF">BCR37DRAFT_383543</name>
</gene>
<accession>A0A1Y2EXU7</accession>
<keyword evidence="3" id="KW-1185">Reference proteome</keyword>
<feature type="region of interest" description="Disordered" evidence="1">
    <location>
        <begin position="33"/>
        <end position="57"/>
    </location>
</feature>
<dbReference type="EMBL" id="MCFI01000023">
    <property type="protein sequence ID" value="ORY76400.1"/>
    <property type="molecule type" value="Genomic_DNA"/>
</dbReference>
<dbReference type="RefSeq" id="XP_040722663.1">
    <property type="nucleotide sequence ID" value="XM_040870079.1"/>
</dbReference>
<dbReference type="GeneID" id="63786678"/>
<organism evidence="2 3">
    <name type="scientific">Protomyces lactucae-debilis</name>
    <dbReference type="NCBI Taxonomy" id="2754530"/>
    <lineage>
        <taxon>Eukaryota</taxon>
        <taxon>Fungi</taxon>
        <taxon>Dikarya</taxon>
        <taxon>Ascomycota</taxon>
        <taxon>Taphrinomycotina</taxon>
        <taxon>Taphrinomycetes</taxon>
        <taxon>Taphrinales</taxon>
        <taxon>Protomycetaceae</taxon>
        <taxon>Protomyces</taxon>
    </lineage>
</organism>
<dbReference type="Proteomes" id="UP000193685">
    <property type="component" value="Unassembled WGS sequence"/>
</dbReference>
<dbReference type="AlphaFoldDB" id="A0A1Y2EXU7"/>
<evidence type="ECO:0000256" key="1">
    <source>
        <dbReference type="SAM" id="MobiDB-lite"/>
    </source>
</evidence>
<evidence type="ECO:0000313" key="2">
    <source>
        <dbReference type="EMBL" id="ORY76400.1"/>
    </source>
</evidence>
<protein>
    <submittedName>
        <fullName evidence="2">Uncharacterized protein</fullName>
    </submittedName>
</protein>
<comment type="caution">
    <text evidence="2">The sequence shown here is derived from an EMBL/GenBank/DDBJ whole genome shotgun (WGS) entry which is preliminary data.</text>
</comment>
<sequence length="77" mass="8549">MQLAQRRVSPCWLLPKTKLRNSCHSMIELTDKSVSDGLGKHKAPRTPRKTGSCQRTQVGSLSSVTVVPFSVRAQRQS</sequence>
<proteinExistence type="predicted"/>
<reference evidence="2 3" key="1">
    <citation type="submission" date="2016-07" db="EMBL/GenBank/DDBJ databases">
        <title>Pervasive Adenine N6-methylation of Active Genes in Fungi.</title>
        <authorList>
            <consortium name="DOE Joint Genome Institute"/>
            <person name="Mondo S.J."/>
            <person name="Dannebaum R.O."/>
            <person name="Kuo R.C."/>
            <person name="Labutti K."/>
            <person name="Haridas S."/>
            <person name="Kuo A."/>
            <person name="Salamov A."/>
            <person name="Ahrendt S.R."/>
            <person name="Lipzen A."/>
            <person name="Sullivan W."/>
            <person name="Andreopoulos W.B."/>
            <person name="Clum A."/>
            <person name="Lindquist E."/>
            <person name="Daum C."/>
            <person name="Ramamoorthy G.K."/>
            <person name="Gryganskyi A."/>
            <person name="Culley D."/>
            <person name="Magnuson J.K."/>
            <person name="James T.Y."/>
            <person name="O'Malley M.A."/>
            <person name="Stajich J.E."/>
            <person name="Spatafora J.W."/>
            <person name="Visel A."/>
            <person name="Grigoriev I.V."/>
        </authorList>
    </citation>
    <scope>NUCLEOTIDE SEQUENCE [LARGE SCALE GENOMIC DNA]</scope>
    <source>
        <strain evidence="2 3">12-1054</strain>
    </source>
</reference>